<dbReference type="Gene3D" id="1.20.1260.20">
    <property type="entry name" value="PPE superfamily"/>
    <property type="match status" value="1"/>
</dbReference>
<evidence type="ECO:0000259" key="3">
    <source>
        <dbReference type="Pfam" id="PF00823"/>
    </source>
</evidence>
<dbReference type="RefSeq" id="WP_215924075.1">
    <property type="nucleotide sequence ID" value="NZ_JAHKNI010000028.1"/>
</dbReference>
<gene>
    <name evidence="4" type="ORF">KO481_41600</name>
</gene>
<proteinExistence type="inferred from homology"/>
<evidence type="ECO:0000256" key="1">
    <source>
        <dbReference type="ARBA" id="ARBA00010652"/>
    </source>
</evidence>
<dbReference type="Proteomes" id="UP000733379">
    <property type="component" value="Unassembled WGS sequence"/>
</dbReference>
<dbReference type="InterPro" id="IPR000030">
    <property type="entry name" value="PPE_dom"/>
</dbReference>
<name>A0ABS6BCI2_9NOCA</name>
<comment type="caution">
    <text evidence="4">The sequence shown here is derived from an EMBL/GenBank/DDBJ whole genome shotgun (WGS) entry which is preliminary data.</text>
</comment>
<comment type="similarity">
    <text evidence="1">Belongs to the mycobacterial PPE family.</text>
</comment>
<dbReference type="SUPFAM" id="SSF140459">
    <property type="entry name" value="PE/PPE dimer-like"/>
    <property type="match status" value="1"/>
</dbReference>
<dbReference type="InterPro" id="IPR038332">
    <property type="entry name" value="PPE_sf"/>
</dbReference>
<organism evidence="4 5">
    <name type="scientific">Nocardia albiluteola</name>
    <dbReference type="NCBI Taxonomy" id="2842303"/>
    <lineage>
        <taxon>Bacteria</taxon>
        <taxon>Bacillati</taxon>
        <taxon>Actinomycetota</taxon>
        <taxon>Actinomycetes</taxon>
        <taxon>Mycobacteriales</taxon>
        <taxon>Nocardiaceae</taxon>
        <taxon>Nocardia</taxon>
    </lineage>
</organism>
<accession>A0ABS6BCI2</accession>
<evidence type="ECO:0000313" key="4">
    <source>
        <dbReference type="EMBL" id="MBU3067997.1"/>
    </source>
</evidence>
<dbReference type="Pfam" id="PF00823">
    <property type="entry name" value="PPE"/>
    <property type="match status" value="1"/>
</dbReference>
<sequence>MIEPPQSGFTGVVWEAREPDRLARDLGTGPGPLPMAEAGVAWSRLAASFGAAVVEYEAILVSLRGAWQSVSSADVHDRLSSLRDWLGGAAQAAAANAAKAEQQAAANELARLTMPNMAEIELIVQAQQMLQSMGAALGSPIHAVAAVTDTNADAAKAAASRVMRIYEAATEPLATPWSQDHPPVLTSDAALIAERAGSPMSQLPSMPQISSAALPQGFDPAALSAAMPAPAPTAYVAPAYDDAPATQEVAQEVPVAATADAVGQVPATPLPGPVAAGAPAMPASQVEVEHRAGLTIEGADHLGVDSGVVSAPAVLGGATSAPAAPPAQTQTHTQSHGNPQPGAA</sequence>
<dbReference type="EMBL" id="JAHKNI010000028">
    <property type="protein sequence ID" value="MBU3067997.1"/>
    <property type="molecule type" value="Genomic_DNA"/>
</dbReference>
<reference evidence="4 5" key="1">
    <citation type="submission" date="2021-06" db="EMBL/GenBank/DDBJ databases">
        <title>Actinomycetes sequencing.</title>
        <authorList>
            <person name="Shan Q."/>
        </authorList>
    </citation>
    <scope>NUCLEOTIDE SEQUENCE [LARGE SCALE GENOMIC DNA]</scope>
    <source>
        <strain evidence="4 5">NEAU-G5</strain>
    </source>
</reference>
<evidence type="ECO:0000256" key="2">
    <source>
        <dbReference type="SAM" id="MobiDB-lite"/>
    </source>
</evidence>
<protein>
    <submittedName>
        <fullName evidence="4">PPE family protein</fullName>
    </submittedName>
</protein>
<keyword evidence="5" id="KW-1185">Reference proteome</keyword>
<feature type="domain" description="PPE" evidence="3">
    <location>
        <begin position="14"/>
        <end position="176"/>
    </location>
</feature>
<evidence type="ECO:0000313" key="5">
    <source>
        <dbReference type="Proteomes" id="UP000733379"/>
    </source>
</evidence>
<feature type="compositionally biased region" description="Low complexity" evidence="2">
    <location>
        <begin position="318"/>
        <end position="336"/>
    </location>
</feature>
<feature type="region of interest" description="Disordered" evidence="2">
    <location>
        <begin position="317"/>
        <end position="344"/>
    </location>
</feature>